<evidence type="ECO:0000259" key="12">
    <source>
        <dbReference type="Pfam" id="PF13609"/>
    </source>
</evidence>
<proteinExistence type="predicted"/>
<organism evidence="13 14">
    <name type="scientific">Caballeronia catudaia</name>
    <dbReference type="NCBI Taxonomy" id="1777136"/>
    <lineage>
        <taxon>Bacteria</taxon>
        <taxon>Pseudomonadati</taxon>
        <taxon>Pseudomonadota</taxon>
        <taxon>Betaproteobacteria</taxon>
        <taxon>Burkholderiales</taxon>
        <taxon>Burkholderiaceae</taxon>
        <taxon>Caballeronia</taxon>
    </lineage>
</organism>
<evidence type="ECO:0000256" key="1">
    <source>
        <dbReference type="ARBA" id="ARBA00004571"/>
    </source>
</evidence>
<evidence type="ECO:0000256" key="5">
    <source>
        <dbReference type="ARBA" id="ARBA00022692"/>
    </source>
</evidence>
<feature type="signal peptide" evidence="11">
    <location>
        <begin position="1"/>
        <end position="24"/>
    </location>
</feature>
<evidence type="ECO:0000256" key="7">
    <source>
        <dbReference type="ARBA" id="ARBA00023065"/>
    </source>
</evidence>
<keyword evidence="14" id="KW-1185">Reference proteome</keyword>
<evidence type="ECO:0000313" key="14">
    <source>
        <dbReference type="Proteomes" id="UP000054870"/>
    </source>
</evidence>
<evidence type="ECO:0000256" key="9">
    <source>
        <dbReference type="ARBA" id="ARBA00023136"/>
    </source>
</evidence>
<feature type="chain" id="PRO_5007624122" evidence="11">
    <location>
        <begin position="25"/>
        <end position="398"/>
    </location>
</feature>
<comment type="subunit">
    <text evidence="2">Homotrimer.</text>
</comment>
<protein>
    <submittedName>
        <fullName evidence="13">Porin</fullName>
    </submittedName>
</protein>
<name>A0A158DGA6_9BURK</name>
<keyword evidence="8" id="KW-0626">Porin</keyword>
<dbReference type="CDD" id="cd00342">
    <property type="entry name" value="gram_neg_porins"/>
    <property type="match status" value="1"/>
</dbReference>
<sequence>MKKNLLATAALAAFSVLAATSAHAQSSVTLYGIIDAGISYVNNSSTSPTRAGDSLVKYDDGVAQGSRWGLKGVEDLGGGLKAIFTLENGFNSGTGALGQGGAEFGRQAYVGLAQNNVGSLTFGRQYSFNTDFLGSNYSIGGQTVAGNYAYHMNDFDQLTSSRINNAVKFTSANFYGLTFGALYGFSNTAGGFAGTPNTTVGTTTTQGSSRAYSFGLNYKAGPLGIGAAYTDIRFPTAATPAFSSTVANLNLTGTTNNAKDLRSFGIGANYTIGAATIFGLWTNTRFEPIVGASSRINAFDIGGKYAITSAMTAGLGYTYMDLYDNFSGHWHQIDASFDYALSKRTDVYALAVYQKASGSNNGVQNQASIGSSSSSYFGTSGLGENNQLAFRVGIRHKF</sequence>
<feature type="domain" description="Porin" evidence="12">
    <location>
        <begin position="7"/>
        <end position="357"/>
    </location>
</feature>
<dbReference type="RefSeq" id="WP_061128316.1">
    <property type="nucleotide sequence ID" value="NZ_FCOF02000066.1"/>
</dbReference>
<keyword evidence="4" id="KW-1134">Transmembrane beta strand</keyword>
<keyword evidence="9" id="KW-0472">Membrane</keyword>
<dbReference type="PANTHER" id="PTHR34501">
    <property type="entry name" value="PROTEIN YDDL-RELATED"/>
    <property type="match status" value="1"/>
</dbReference>
<reference evidence="13" key="1">
    <citation type="submission" date="2016-01" db="EMBL/GenBank/DDBJ databases">
        <authorList>
            <person name="Peeters C."/>
        </authorList>
    </citation>
    <scope>NUCLEOTIDE SEQUENCE [LARGE SCALE GENOMIC DNA]</scope>
    <source>
        <strain evidence="13">LMG 29318</strain>
    </source>
</reference>
<dbReference type="Gene3D" id="2.40.160.10">
    <property type="entry name" value="Porin"/>
    <property type="match status" value="1"/>
</dbReference>
<dbReference type="InterPro" id="IPR050298">
    <property type="entry name" value="Gram-neg_bact_OMP"/>
</dbReference>
<dbReference type="EMBL" id="FCOF02000066">
    <property type="protein sequence ID" value="SAK93682.1"/>
    <property type="molecule type" value="Genomic_DNA"/>
</dbReference>
<dbReference type="OrthoDB" id="8982743at2"/>
<keyword evidence="6 11" id="KW-0732">Signal</keyword>
<keyword evidence="10" id="KW-0998">Cell outer membrane</keyword>
<dbReference type="GO" id="GO:0009279">
    <property type="term" value="C:cell outer membrane"/>
    <property type="evidence" value="ECO:0007669"/>
    <property type="project" value="UniProtKB-SubCell"/>
</dbReference>
<dbReference type="InterPro" id="IPR001702">
    <property type="entry name" value="Porin_Gram-ve"/>
</dbReference>
<evidence type="ECO:0000256" key="2">
    <source>
        <dbReference type="ARBA" id="ARBA00011233"/>
    </source>
</evidence>
<dbReference type="AlphaFoldDB" id="A0A158DGA6"/>
<dbReference type="Pfam" id="PF13609">
    <property type="entry name" value="Porin_4"/>
    <property type="match status" value="1"/>
</dbReference>
<keyword evidence="7" id="KW-0406">Ion transport</keyword>
<dbReference type="GO" id="GO:0046930">
    <property type="term" value="C:pore complex"/>
    <property type="evidence" value="ECO:0007669"/>
    <property type="project" value="UniProtKB-KW"/>
</dbReference>
<evidence type="ECO:0000256" key="10">
    <source>
        <dbReference type="ARBA" id="ARBA00023237"/>
    </source>
</evidence>
<keyword evidence="3" id="KW-0813">Transport</keyword>
<dbReference type="PANTHER" id="PTHR34501:SF9">
    <property type="entry name" value="MAJOR OUTER MEMBRANE PROTEIN P.IA"/>
    <property type="match status" value="1"/>
</dbReference>
<evidence type="ECO:0000256" key="4">
    <source>
        <dbReference type="ARBA" id="ARBA00022452"/>
    </source>
</evidence>
<keyword evidence="5" id="KW-0812">Transmembrane</keyword>
<comment type="caution">
    <text evidence="13">The sequence shown here is derived from an EMBL/GenBank/DDBJ whole genome shotgun (WGS) entry which is preliminary data.</text>
</comment>
<evidence type="ECO:0000256" key="8">
    <source>
        <dbReference type="ARBA" id="ARBA00023114"/>
    </source>
</evidence>
<dbReference type="GO" id="GO:0015288">
    <property type="term" value="F:porin activity"/>
    <property type="evidence" value="ECO:0007669"/>
    <property type="project" value="UniProtKB-KW"/>
</dbReference>
<evidence type="ECO:0000256" key="3">
    <source>
        <dbReference type="ARBA" id="ARBA00022448"/>
    </source>
</evidence>
<gene>
    <name evidence="13" type="ORF">AWB75_06706</name>
</gene>
<evidence type="ECO:0000256" key="6">
    <source>
        <dbReference type="ARBA" id="ARBA00022729"/>
    </source>
</evidence>
<dbReference type="PRINTS" id="PR00182">
    <property type="entry name" value="ECOLNEIPORIN"/>
</dbReference>
<dbReference type="Proteomes" id="UP000054870">
    <property type="component" value="Unassembled WGS sequence"/>
</dbReference>
<comment type="subcellular location">
    <subcellularLocation>
        <location evidence="1">Cell outer membrane</location>
        <topology evidence="1">Multi-pass membrane protein</topology>
    </subcellularLocation>
</comment>
<evidence type="ECO:0000256" key="11">
    <source>
        <dbReference type="SAM" id="SignalP"/>
    </source>
</evidence>
<dbReference type="GO" id="GO:0034220">
    <property type="term" value="P:monoatomic ion transmembrane transport"/>
    <property type="evidence" value="ECO:0007669"/>
    <property type="project" value="InterPro"/>
</dbReference>
<dbReference type="PRINTS" id="PR00184">
    <property type="entry name" value="NEISSPPORIN"/>
</dbReference>
<dbReference type="InterPro" id="IPR002299">
    <property type="entry name" value="Porin_Neis"/>
</dbReference>
<dbReference type="InterPro" id="IPR023614">
    <property type="entry name" value="Porin_dom_sf"/>
</dbReference>
<accession>A0A158DGA6</accession>
<dbReference type="InterPro" id="IPR033900">
    <property type="entry name" value="Gram_neg_porin_domain"/>
</dbReference>
<evidence type="ECO:0000313" key="13">
    <source>
        <dbReference type="EMBL" id="SAK93682.1"/>
    </source>
</evidence>
<dbReference type="SUPFAM" id="SSF56935">
    <property type="entry name" value="Porins"/>
    <property type="match status" value="1"/>
</dbReference>